<reference evidence="1" key="1">
    <citation type="journal article" date="2015" name="Nature">
        <title>Complex archaea that bridge the gap between prokaryotes and eukaryotes.</title>
        <authorList>
            <person name="Spang A."/>
            <person name="Saw J.H."/>
            <person name="Jorgensen S.L."/>
            <person name="Zaremba-Niedzwiedzka K."/>
            <person name="Martijn J."/>
            <person name="Lind A.E."/>
            <person name="van Eijk R."/>
            <person name="Schleper C."/>
            <person name="Guy L."/>
            <person name="Ettema T.J."/>
        </authorList>
    </citation>
    <scope>NUCLEOTIDE SEQUENCE</scope>
</reference>
<accession>A0A0F9HWM5</accession>
<dbReference type="AlphaFoldDB" id="A0A0F9HWM5"/>
<protein>
    <submittedName>
        <fullName evidence="1">Uncharacterized protein</fullName>
    </submittedName>
</protein>
<organism evidence="1">
    <name type="scientific">marine sediment metagenome</name>
    <dbReference type="NCBI Taxonomy" id="412755"/>
    <lineage>
        <taxon>unclassified sequences</taxon>
        <taxon>metagenomes</taxon>
        <taxon>ecological metagenomes</taxon>
    </lineage>
</organism>
<evidence type="ECO:0000313" key="1">
    <source>
        <dbReference type="EMBL" id="KKL79497.1"/>
    </source>
</evidence>
<sequence>MECCQDGCGVPAHLAVYWPSSKGPYAMCLPHAEWAHHVADVMGFKLPLGPIDPLLEPLAKEVEETLGNEFDG</sequence>
<comment type="caution">
    <text evidence="1">The sequence shown here is derived from an EMBL/GenBank/DDBJ whole genome shotgun (WGS) entry which is preliminary data.</text>
</comment>
<name>A0A0F9HWM5_9ZZZZ</name>
<gene>
    <name evidence="1" type="ORF">LCGC14_2014280</name>
</gene>
<dbReference type="EMBL" id="LAZR01023152">
    <property type="protein sequence ID" value="KKL79497.1"/>
    <property type="molecule type" value="Genomic_DNA"/>
</dbReference>
<proteinExistence type="predicted"/>